<proteinExistence type="predicted"/>
<gene>
    <name evidence="2" type="ORF">GCM10023214_15830</name>
</gene>
<evidence type="ECO:0000256" key="1">
    <source>
        <dbReference type="SAM" id="MobiDB-lite"/>
    </source>
</evidence>
<evidence type="ECO:0000313" key="3">
    <source>
        <dbReference type="Proteomes" id="UP001500192"/>
    </source>
</evidence>
<sequence length="180" mass="19462">MSEFSLEKFSADLNRDHGCSPVVFRPPAEDDYGGQYEAWLAGEATAERAVSGGVPEFEFRKAVLRSDMPTTRKLVALVVASYATPSTGDGAHPKQSTVASQASLGTDKAARVHMRALEESGWLVVTRRLPKGVKVYRLAIPDRSLKTGVPQDPGPPGPVTPGAQDRSRPVPQDRSHIRTQ</sequence>
<reference evidence="3" key="1">
    <citation type="journal article" date="2019" name="Int. J. Syst. Evol. Microbiol.">
        <title>The Global Catalogue of Microorganisms (GCM) 10K type strain sequencing project: providing services to taxonomists for standard genome sequencing and annotation.</title>
        <authorList>
            <consortium name="The Broad Institute Genomics Platform"/>
            <consortium name="The Broad Institute Genome Sequencing Center for Infectious Disease"/>
            <person name="Wu L."/>
            <person name="Ma J."/>
        </authorList>
    </citation>
    <scope>NUCLEOTIDE SEQUENCE [LARGE SCALE GENOMIC DNA]</scope>
    <source>
        <strain evidence="3">JCM 18054</strain>
    </source>
</reference>
<feature type="compositionally biased region" description="Basic and acidic residues" evidence="1">
    <location>
        <begin position="165"/>
        <end position="180"/>
    </location>
</feature>
<name>A0ABP9Q554_9PSEU</name>
<dbReference type="EMBL" id="BAABIB010000043">
    <property type="protein sequence ID" value="GAA5156998.1"/>
    <property type="molecule type" value="Genomic_DNA"/>
</dbReference>
<keyword evidence="3" id="KW-1185">Reference proteome</keyword>
<feature type="region of interest" description="Disordered" evidence="1">
    <location>
        <begin position="142"/>
        <end position="180"/>
    </location>
</feature>
<comment type="caution">
    <text evidence="2">The sequence shown here is derived from an EMBL/GenBank/DDBJ whole genome shotgun (WGS) entry which is preliminary data.</text>
</comment>
<dbReference type="Proteomes" id="UP001500192">
    <property type="component" value="Unassembled WGS sequence"/>
</dbReference>
<evidence type="ECO:0000313" key="2">
    <source>
        <dbReference type="EMBL" id="GAA5156998.1"/>
    </source>
</evidence>
<evidence type="ECO:0008006" key="4">
    <source>
        <dbReference type="Google" id="ProtNLM"/>
    </source>
</evidence>
<protein>
    <recommendedName>
        <fullName evidence="4">Helix-turn-helix domain-containing protein</fullName>
    </recommendedName>
</protein>
<accession>A0ABP9Q554</accession>
<organism evidence="2 3">
    <name type="scientific">Amycolatopsis dongchuanensis</name>
    <dbReference type="NCBI Taxonomy" id="1070866"/>
    <lineage>
        <taxon>Bacteria</taxon>
        <taxon>Bacillati</taxon>
        <taxon>Actinomycetota</taxon>
        <taxon>Actinomycetes</taxon>
        <taxon>Pseudonocardiales</taxon>
        <taxon>Pseudonocardiaceae</taxon>
        <taxon>Amycolatopsis</taxon>
    </lineage>
</organism>